<dbReference type="GO" id="GO:0070860">
    <property type="term" value="C:RNA polymerase I core factor complex"/>
    <property type="evidence" value="ECO:0007669"/>
    <property type="project" value="TreeGrafter"/>
</dbReference>
<evidence type="ECO:0000259" key="2">
    <source>
        <dbReference type="Pfam" id="PF15463"/>
    </source>
</evidence>
<feature type="compositionally biased region" description="Polar residues" evidence="1">
    <location>
        <begin position="348"/>
        <end position="363"/>
    </location>
</feature>
<keyword evidence="4" id="KW-1185">Reference proteome</keyword>
<dbReference type="PANTHER" id="PTHR28244">
    <property type="entry name" value="RNA POLYMERASE I-SPECIFIC TRANSCRIPTION INITIATION FACTOR RRN11"/>
    <property type="match status" value="1"/>
</dbReference>
<proteinExistence type="predicted"/>
<name>A0AA38X4Y3_9EURO</name>
<evidence type="ECO:0000313" key="4">
    <source>
        <dbReference type="Proteomes" id="UP001172673"/>
    </source>
</evidence>
<feature type="region of interest" description="Disordered" evidence="1">
    <location>
        <begin position="136"/>
        <end position="390"/>
    </location>
</feature>
<dbReference type="InterPro" id="IPR029178">
    <property type="entry name" value="Ecm11_C"/>
</dbReference>
<gene>
    <name evidence="3" type="ORF">H2200_008901</name>
</gene>
<feature type="compositionally biased region" description="Basic and acidic residues" evidence="1">
    <location>
        <begin position="63"/>
        <end position="73"/>
    </location>
</feature>
<feature type="domain" description="Extracellular mutant protein 11 C-terminal" evidence="2">
    <location>
        <begin position="393"/>
        <end position="525"/>
    </location>
</feature>
<dbReference type="Proteomes" id="UP001172673">
    <property type="component" value="Unassembled WGS sequence"/>
</dbReference>
<feature type="compositionally biased region" description="Polar residues" evidence="1">
    <location>
        <begin position="323"/>
        <end position="335"/>
    </location>
</feature>
<feature type="compositionally biased region" description="Low complexity" evidence="1">
    <location>
        <begin position="154"/>
        <end position="165"/>
    </location>
</feature>
<feature type="compositionally biased region" description="Polar residues" evidence="1">
    <location>
        <begin position="246"/>
        <end position="269"/>
    </location>
</feature>
<dbReference type="InterPro" id="IPR053029">
    <property type="entry name" value="RNA_pol_I-specific_init_factor"/>
</dbReference>
<organism evidence="3 4">
    <name type="scientific">Cladophialophora chaetospira</name>
    <dbReference type="NCBI Taxonomy" id="386627"/>
    <lineage>
        <taxon>Eukaryota</taxon>
        <taxon>Fungi</taxon>
        <taxon>Dikarya</taxon>
        <taxon>Ascomycota</taxon>
        <taxon>Pezizomycotina</taxon>
        <taxon>Eurotiomycetes</taxon>
        <taxon>Chaetothyriomycetidae</taxon>
        <taxon>Chaetothyriales</taxon>
        <taxon>Herpotrichiellaceae</taxon>
        <taxon>Cladophialophora</taxon>
    </lineage>
</organism>
<evidence type="ECO:0000256" key="1">
    <source>
        <dbReference type="SAM" id="MobiDB-lite"/>
    </source>
</evidence>
<feature type="region of interest" description="Disordered" evidence="1">
    <location>
        <begin position="1"/>
        <end position="73"/>
    </location>
</feature>
<dbReference type="EMBL" id="JAPDRK010000013">
    <property type="protein sequence ID" value="KAJ9606891.1"/>
    <property type="molecule type" value="Genomic_DNA"/>
</dbReference>
<evidence type="ECO:0000313" key="3">
    <source>
        <dbReference type="EMBL" id="KAJ9606891.1"/>
    </source>
</evidence>
<dbReference type="Pfam" id="PF15463">
    <property type="entry name" value="ECM11"/>
    <property type="match status" value="1"/>
</dbReference>
<feature type="compositionally biased region" description="Acidic residues" evidence="1">
    <location>
        <begin position="225"/>
        <end position="239"/>
    </location>
</feature>
<protein>
    <recommendedName>
        <fullName evidence="2">Extracellular mutant protein 11 C-terminal domain-containing protein</fullName>
    </recommendedName>
</protein>
<dbReference type="GO" id="GO:0017025">
    <property type="term" value="F:TBP-class protein binding"/>
    <property type="evidence" value="ECO:0007669"/>
    <property type="project" value="TreeGrafter"/>
</dbReference>
<dbReference type="PANTHER" id="PTHR28244:SF3">
    <property type="entry name" value="EXTRACELLULAR MUTANT PROTEIN 11 C-TERMINAL DOMAIN-CONTAINING PROTEIN"/>
    <property type="match status" value="1"/>
</dbReference>
<dbReference type="GO" id="GO:0042790">
    <property type="term" value="P:nucleolar large rRNA transcription by RNA polymerase I"/>
    <property type="evidence" value="ECO:0007669"/>
    <property type="project" value="TreeGrafter"/>
</dbReference>
<dbReference type="GO" id="GO:0001164">
    <property type="term" value="F:RNA polymerase I core promoter sequence-specific DNA binding"/>
    <property type="evidence" value="ECO:0007669"/>
    <property type="project" value="TreeGrafter"/>
</dbReference>
<reference evidence="3" key="1">
    <citation type="submission" date="2022-10" db="EMBL/GenBank/DDBJ databases">
        <title>Culturing micro-colonial fungi from biological soil crusts in the Mojave desert and describing Neophaeococcomyces mojavensis, and introducing the new genera and species Taxawa tesnikishii.</title>
        <authorList>
            <person name="Kurbessoian T."/>
            <person name="Stajich J.E."/>
        </authorList>
    </citation>
    <scope>NUCLEOTIDE SEQUENCE</scope>
    <source>
        <strain evidence="3">TK_41</strain>
    </source>
</reference>
<dbReference type="AlphaFoldDB" id="A0AA38X4Y3"/>
<sequence>MPLANDSKDKNKSSALNYVNRASVAPPRSAPRSMTPQPNTGRERTIQGQDENRRKSHGPIQYKENKPPPSREEAAALKLNVPDTRPKSKLAQSTTINAAQRPAIAQHNIYGDQMPANDKVFNVFDHTESFDIDDSMSGIDGQGAPLQPSFSFAPGRTGPRLRGGPPIRPPTDFYQGLDDQPEEDEQAAGLPQNWMHEADAERARQGIKPKYSNDFNGNAYHVQQDEEGYDDESEQDGDVEEGRSLMENTPSRTRIPQHETVVQSRQETALKTVKAEAAPRPSLPTHRKSLSDAMPTGKAGPPVQQQPVRDRFHAYKQPVHMPQETNPEIQRSRSPQPVVHAPQPRPAQVQTAQFASKASSLHDSTSEEESLPPHIPESPRPGTKRPLPTQELDFDQNQLKTKTIAELDAIAFPIDPRLPINSPVLDSNGQTLVLSTKLANLTKMRPEDQATLFRTLDDTEREQTAAWFLDKFRTDMQKLIAVRVERRKIALKYEMEVKKRERQVQVKKGDVEEELVGLKKGGSELVRGKSPAK</sequence>
<feature type="compositionally biased region" description="Basic and acidic residues" evidence="1">
    <location>
        <begin position="41"/>
        <end position="53"/>
    </location>
</feature>
<accession>A0AA38X4Y3</accession>
<feature type="compositionally biased region" description="Basic and acidic residues" evidence="1">
    <location>
        <begin position="1"/>
        <end position="12"/>
    </location>
</feature>
<comment type="caution">
    <text evidence="3">The sequence shown here is derived from an EMBL/GenBank/DDBJ whole genome shotgun (WGS) entry which is preliminary data.</text>
</comment>